<evidence type="ECO:0000313" key="2">
    <source>
        <dbReference type="EMBL" id="KJA20334.1"/>
    </source>
</evidence>
<keyword evidence="1" id="KW-0812">Transmembrane</keyword>
<feature type="transmembrane region" description="Helical" evidence="1">
    <location>
        <begin position="18"/>
        <end position="35"/>
    </location>
</feature>
<evidence type="ECO:0000256" key="1">
    <source>
        <dbReference type="SAM" id="Phobius"/>
    </source>
</evidence>
<keyword evidence="3" id="KW-1185">Reference proteome</keyword>
<dbReference type="AlphaFoldDB" id="A0A0D2NNC5"/>
<evidence type="ECO:0000313" key="3">
    <source>
        <dbReference type="Proteomes" id="UP000054270"/>
    </source>
</evidence>
<protein>
    <submittedName>
        <fullName evidence="2">Uncharacterized protein</fullName>
    </submittedName>
</protein>
<keyword evidence="1" id="KW-1133">Transmembrane helix</keyword>
<gene>
    <name evidence="2" type="ORF">HYPSUDRAFT_816934</name>
</gene>
<sequence length="87" mass="9809">MAPRAIELVFLGLSPRLYTLRALIISSLLIVSVNIEWTYGLWIALYAVVAVHQIISTFTWPILYGALELIFLIAEVSDLSTVWFLKA</sequence>
<organism evidence="2 3">
    <name type="scientific">Hypholoma sublateritium (strain FD-334 SS-4)</name>
    <dbReference type="NCBI Taxonomy" id="945553"/>
    <lineage>
        <taxon>Eukaryota</taxon>
        <taxon>Fungi</taxon>
        <taxon>Dikarya</taxon>
        <taxon>Basidiomycota</taxon>
        <taxon>Agaricomycotina</taxon>
        <taxon>Agaricomycetes</taxon>
        <taxon>Agaricomycetidae</taxon>
        <taxon>Agaricales</taxon>
        <taxon>Agaricineae</taxon>
        <taxon>Strophariaceae</taxon>
        <taxon>Hypholoma</taxon>
    </lineage>
</organism>
<keyword evidence="1" id="KW-0472">Membrane</keyword>
<accession>A0A0D2NNC5</accession>
<dbReference type="EMBL" id="KN817568">
    <property type="protein sequence ID" value="KJA20334.1"/>
    <property type="molecule type" value="Genomic_DNA"/>
</dbReference>
<name>A0A0D2NNC5_HYPSF</name>
<dbReference type="Proteomes" id="UP000054270">
    <property type="component" value="Unassembled WGS sequence"/>
</dbReference>
<reference evidence="3" key="1">
    <citation type="submission" date="2014-04" db="EMBL/GenBank/DDBJ databases">
        <title>Evolutionary Origins and Diversification of the Mycorrhizal Mutualists.</title>
        <authorList>
            <consortium name="DOE Joint Genome Institute"/>
            <consortium name="Mycorrhizal Genomics Consortium"/>
            <person name="Kohler A."/>
            <person name="Kuo A."/>
            <person name="Nagy L.G."/>
            <person name="Floudas D."/>
            <person name="Copeland A."/>
            <person name="Barry K.W."/>
            <person name="Cichocki N."/>
            <person name="Veneault-Fourrey C."/>
            <person name="LaButti K."/>
            <person name="Lindquist E.A."/>
            <person name="Lipzen A."/>
            <person name="Lundell T."/>
            <person name="Morin E."/>
            <person name="Murat C."/>
            <person name="Riley R."/>
            <person name="Ohm R."/>
            <person name="Sun H."/>
            <person name="Tunlid A."/>
            <person name="Henrissat B."/>
            <person name="Grigoriev I.V."/>
            <person name="Hibbett D.S."/>
            <person name="Martin F."/>
        </authorList>
    </citation>
    <scope>NUCLEOTIDE SEQUENCE [LARGE SCALE GENOMIC DNA]</scope>
    <source>
        <strain evidence="3">FD-334 SS-4</strain>
    </source>
</reference>
<proteinExistence type="predicted"/>